<dbReference type="GO" id="GO:0003677">
    <property type="term" value="F:DNA binding"/>
    <property type="evidence" value="ECO:0007669"/>
    <property type="project" value="UniProtKB-KW"/>
</dbReference>
<dbReference type="GO" id="GO:0008380">
    <property type="term" value="P:RNA splicing"/>
    <property type="evidence" value="ECO:0007669"/>
    <property type="project" value="UniProtKB-KW"/>
</dbReference>
<comment type="similarity">
    <text evidence="3">Belongs to the pinin family.</text>
</comment>
<evidence type="ECO:0000256" key="20">
    <source>
        <dbReference type="ARBA" id="ARBA00025916"/>
    </source>
</evidence>
<dbReference type="Pfam" id="PF04696">
    <property type="entry name" value="Pinin_SDK_memA"/>
    <property type="match status" value="1"/>
</dbReference>
<feature type="region of interest" description="Disordered" evidence="22">
    <location>
        <begin position="19"/>
        <end position="146"/>
    </location>
</feature>
<keyword evidence="10" id="KW-0832">Ubl conjugation</keyword>
<feature type="compositionally biased region" description="Basic and acidic residues" evidence="22">
    <location>
        <begin position="434"/>
        <end position="454"/>
    </location>
</feature>
<dbReference type="InterPro" id="IPR039853">
    <property type="entry name" value="Pinin"/>
</dbReference>
<dbReference type="EMBL" id="NEDP02005311">
    <property type="protein sequence ID" value="OWF42193.1"/>
    <property type="molecule type" value="Genomic_DNA"/>
</dbReference>
<dbReference type="GO" id="GO:0006397">
    <property type="term" value="P:mRNA processing"/>
    <property type="evidence" value="ECO:0007669"/>
    <property type="project" value="UniProtKB-KW"/>
</dbReference>
<evidence type="ECO:0000256" key="3">
    <source>
        <dbReference type="ARBA" id="ARBA00010386"/>
    </source>
</evidence>
<dbReference type="STRING" id="6573.A0A210Q0B2"/>
<feature type="domain" description="Pinin/SDK" evidence="24">
    <location>
        <begin position="7"/>
        <end position="135"/>
    </location>
</feature>
<evidence type="ECO:0000256" key="13">
    <source>
        <dbReference type="ARBA" id="ARBA00023015"/>
    </source>
</evidence>
<evidence type="ECO:0000256" key="9">
    <source>
        <dbReference type="ARBA" id="ARBA00022728"/>
    </source>
</evidence>
<protein>
    <recommendedName>
        <fullName evidence="4">Pinin</fullName>
    </recommendedName>
</protein>
<keyword evidence="12" id="KW-0007">Acetylation</keyword>
<evidence type="ECO:0000256" key="16">
    <source>
        <dbReference type="ARBA" id="ARBA00023159"/>
    </source>
</evidence>
<feature type="region of interest" description="Disordered" evidence="22">
    <location>
        <begin position="282"/>
        <end position="490"/>
    </location>
</feature>
<evidence type="ECO:0000256" key="17">
    <source>
        <dbReference type="ARBA" id="ARBA00023163"/>
    </source>
</evidence>
<evidence type="ECO:0000259" key="24">
    <source>
        <dbReference type="Pfam" id="PF04697"/>
    </source>
</evidence>
<evidence type="ECO:0000256" key="2">
    <source>
        <dbReference type="ARBA" id="ARBA00004568"/>
    </source>
</evidence>
<keyword evidence="19" id="KW-0539">Nucleus</keyword>
<organism evidence="25 26">
    <name type="scientific">Mizuhopecten yessoensis</name>
    <name type="common">Japanese scallop</name>
    <name type="synonym">Patinopecten yessoensis</name>
    <dbReference type="NCBI Taxonomy" id="6573"/>
    <lineage>
        <taxon>Eukaryota</taxon>
        <taxon>Metazoa</taxon>
        <taxon>Spiralia</taxon>
        <taxon>Lophotrochozoa</taxon>
        <taxon>Mollusca</taxon>
        <taxon>Bivalvia</taxon>
        <taxon>Autobranchia</taxon>
        <taxon>Pteriomorphia</taxon>
        <taxon>Pectinida</taxon>
        <taxon>Pectinoidea</taxon>
        <taxon>Pectinidae</taxon>
        <taxon>Mizuhopecten</taxon>
    </lineage>
</organism>
<evidence type="ECO:0000256" key="7">
    <source>
        <dbReference type="ARBA" id="ARBA00022553"/>
    </source>
</evidence>
<feature type="coiled-coil region" evidence="21">
    <location>
        <begin position="169"/>
        <end position="208"/>
    </location>
</feature>
<dbReference type="InterPro" id="IPR006787">
    <property type="entry name" value="Pinin_SDK_N"/>
</dbReference>
<gene>
    <name evidence="25" type="ORF">KP79_PYT10547</name>
</gene>
<evidence type="ECO:0000256" key="4">
    <source>
        <dbReference type="ARBA" id="ARBA00020056"/>
    </source>
</evidence>
<keyword evidence="15" id="KW-0238">DNA-binding</keyword>
<keyword evidence="17" id="KW-0804">Transcription</keyword>
<evidence type="ECO:0000256" key="15">
    <source>
        <dbReference type="ARBA" id="ARBA00023125"/>
    </source>
</evidence>
<evidence type="ECO:0000259" key="23">
    <source>
        <dbReference type="Pfam" id="PF04696"/>
    </source>
</evidence>
<evidence type="ECO:0000313" key="25">
    <source>
        <dbReference type="EMBL" id="OWF42193.1"/>
    </source>
</evidence>
<feature type="compositionally biased region" description="Basic and acidic residues" evidence="22">
    <location>
        <begin position="309"/>
        <end position="365"/>
    </location>
</feature>
<keyword evidence="13" id="KW-0805">Transcription regulation</keyword>
<keyword evidence="14 21" id="KW-0175">Coiled coil</keyword>
<dbReference type="PANTHER" id="PTHR12707">
    <property type="entry name" value="PINN"/>
    <property type="match status" value="1"/>
</dbReference>
<name>A0A210Q0B2_MIZYE</name>
<dbReference type="GO" id="GO:0016607">
    <property type="term" value="C:nuclear speck"/>
    <property type="evidence" value="ECO:0007669"/>
    <property type="project" value="UniProtKB-SubCell"/>
</dbReference>
<keyword evidence="16" id="KW-0010">Activator</keyword>
<evidence type="ECO:0000256" key="10">
    <source>
        <dbReference type="ARBA" id="ARBA00022843"/>
    </source>
</evidence>
<evidence type="ECO:0000313" key="26">
    <source>
        <dbReference type="Proteomes" id="UP000242188"/>
    </source>
</evidence>
<evidence type="ECO:0000256" key="21">
    <source>
        <dbReference type="SAM" id="Coils"/>
    </source>
</evidence>
<proteinExistence type="inferred from homology"/>
<keyword evidence="18" id="KW-0508">mRNA splicing</keyword>
<dbReference type="InterPro" id="IPR006786">
    <property type="entry name" value="Pinin_SDK_MemA"/>
</dbReference>
<keyword evidence="7" id="KW-0597">Phosphoprotein</keyword>
<feature type="domain" description="Pinin/SDK/MemA protein" evidence="23">
    <location>
        <begin position="141"/>
        <end position="253"/>
    </location>
</feature>
<feature type="compositionally biased region" description="Acidic residues" evidence="22">
    <location>
        <begin position="409"/>
        <end position="419"/>
    </location>
</feature>
<evidence type="ECO:0000256" key="12">
    <source>
        <dbReference type="ARBA" id="ARBA00022990"/>
    </source>
</evidence>
<evidence type="ECO:0000256" key="8">
    <source>
        <dbReference type="ARBA" id="ARBA00022664"/>
    </source>
</evidence>
<feature type="compositionally biased region" description="Polar residues" evidence="22">
    <location>
        <begin position="457"/>
        <end position="470"/>
    </location>
</feature>
<feature type="compositionally biased region" description="Acidic residues" evidence="22">
    <location>
        <begin position="297"/>
        <end position="308"/>
    </location>
</feature>
<keyword evidence="5" id="KW-0488">Methylation</keyword>
<reference evidence="25 26" key="1">
    <citation type="journal article" date="2017" name="Nat. Ecol. Evol.">
        <title>Scallop genome provides insights into evolution of bilaterian karyotype and development.</title>
        <authorList>
            <person name="Wang S."/>
            <person name="Zhang J."/>
            <person name="Jiao W."/>
            <person name="Li J."/>
            <person name="Xun X."/>
            <person name="Sun Y."/>
            <person name="Guo X."/>
            <person name="Huan P."/>
            <person name="Dong B."/>
            <person name="Zhang L."/>
            <person name="Hu X."/>
            <person name="Sun X."/>
            <person name="Wang J."/>
            <person name="Zhao C."/>
            <person name="Wang Y."/>
            <person name="Wang D."/>
            <person name="Huang X."/>
            <person name="Wang R."/>
            <person name="Lv J."/>
            <person name="Li Y."/>
            <person name="Zhang Z."/>
            <person name="Liu B."/>
            <person name="Lu W."/>
            <person name="Hui Y."/>
            <person name="Liang J."/>
            <person name="Zhou Z."/>
            <person name="Hou R."/>
            <person name="Li X."/>
            <person name="Liu Y."/>
            <person name="Li H."/>
            <person name="Ning X."/>
            <person name="Lin Y."/>
            <person name="Zhao L."/>
            <person name="Xing Q."/>
            <person name="Dou J."/>
            <person name="Li Y."/>
            <person name="Mao J."/>
            <person name="Guo H."/>
            <person name="Dou H."/>
            <person name="Li T."/>
            <person name="Mu C."/>
            <person name="Jiang W."/>
            <person name="Fu Q."/>
            <person name="Fu X."/>
            <person name="Miao Y."/>
            <person name="Liu J."/>
            <person name="Yu Q."/>
            <person name="Li R."/>
            <person name="Liao H."/>
            <person name="Li X."/>
            <person name="Kong Y."/>
            <person name="Jiang Z."/>
            <person name="Chourrout D."/>
            <person name="Li R."/>
            <person name="Bao Z."/>
        </authorList>
    </citation>
    <scope>NUCLEOTIDE SEQUENCE [LARGE SCALE GENOMIC DNA]</scope>
    <source>
        <strain evidence="25 26">PY_sf001</strain>
    </source>
</reference>
<dbReference type="GO" id="GO:0071013">
    <property type="term" value="C:catalytic step 2 spliceosome"/>
    <property type="evidence" value="ECO:0007669"/>
    <property type="project" value="TreeGrafter"/>
</dbReference>
<evidence type="ECO:0000256" key="5">
    <source>
        <dbReference type="ARBA" id="ARBA00022481"/>
    </source>
</evidence>
<evidence type="ECO:0000256" key="1">
    <source>
        <dbReference type="ARBA" id="ARBA00004324"/>
    </source>
</evidence>
<keyword evidence="11" id="KW-0965">Cell junction</keyword>
<evidence type="ECO:0000256" key="14">
    <source>
        <dbReference type="ARBA" id="ARBA00023054"/>
    </source>
</evidence>
<evidence type="ECO:0000256" key="11">
    <source>
        <dbReference type="ARBA" id="ARBA00022949"/>
    </source>
</evidence>
<comment type="subunit">
    <text evidence="20">Found in a mRNA splicing-dependent exon junction complex (EJC). Found in a complex with SR proteins. Found in a mRNP complex with RNPS1. Component of the PSAP complex consisting of RNPS1, SAP18 and PNN. Interacts with PNISR, CTBP1, CTBP2, KRT8, KRT18, KRT19, PS1D/PNO40, PPIG, RNPS1, SFRS4 and SRRM2. Identified in the spliceosome C complex.</text>
</comment>
<keyword evidence="6" id="KW-1017">Isopeptide bond</keyword>
<feature type="compositionally biased region" description="Basic and acidic residues" evidence="22">
    <location>
        <begin position="374"/>
        <end position="405"/>
    </location>
</feature>
<dbReference type="Proteomes" id="UP000242188">
    <property type="component" value="Unassembled WGS sequence"/>
</dbReference>
<evidence type="ECO:0000256" key="19">
    <source>
        <dbReference type="ARBA" id="ARBA00023242"/>
    </source>
</evidence>
<sequence length="490" mass="56867">MADVRGVSALQDELEKAKESLKDVDDNIKKLTGRDPTEPRPSTRRVTAVPDGRGRERLLLQARWGPDEDVQAKRRVTGGAFSRLGPMHRMMGRGRPPRGQDNGDDDDLPNKPTIQSSVVATPKESRTRQSSIEEQNSDRKGTARNRRMFGLLLGTLRKFKDEAKETEDKEVQRKQIEQKLEEKAISEKEDLLRERHQLFLERKQQQAKIRRLEYKMELIEIHDAWEKETRKLENFIYTRAKPHIFYFPKTMDAVLEGKRKETAKYVDDMIEDRRRKLQIEIEDLMAKDQPGGKVDVEGDEEEEDEGVMEGDRNTDKENRRRKSSGERVDLRRQLEQRGPHRGGRDGETPRKRRKSDSVAEEDRHSRAGKHRRRSKEEGDRLGGRRDKAGAPRRDDKAKDRTEPRVEISYNDEEEEEEEGELRTDSTNNNSNNNEDVKDTRTVEQTDAKSERMDTDETQVQLTKSAKQTQAMMAEDEEEGEEGEVHDAVDE</sequence>
<feature type="compositionally biased region" description="Basic and acidic residues" evidence="22">
    <location>
        <begin position="19"/>
        <end position="38"/>
    </location>
</feature>
<comment type="caution">
    <text evidence="25">The sequence shown here is derived from an EMBL/GenBank/DDBJ whole genome shotgun (WGS) entry which is preliminary data.</text>
</comment>
<comment type="subcellular location">
    <subcellularLocation>
        <location evidence="2">Cell junction</location>
        <location evidence="2">Desmosome</location>
    </subcellularLocation>
    <subcellularLocation>
        <location evidence="1">Nucleus speckle</location>
    </subcellularLocation>
</comment>
<dbReference type="OrthoDB" id="330772at2759"/>
<keyword evidence="9" id="KW-0747">Spliceosome</keyword>
<accession>A0A210Q0B2</accession>
<dbReference type="Pfam" id="PF04697">
    <property type="entry name" value="Pinin_SDK_N"/>
    <property type="match status" value="1"/>
</dbReference>
<evidence type="ECO:0000256" key="22">
    <source>
        <dbReference type="SAM" id="MobiDB-lite"/>
    </source>
</evidence>
<dbReference type="AlphaFoldDB" id="A0A210Q0B2"/>
<evidence type="ECO:0000256" key="6">
    <source>
        <dbReference type="ARBA" id="ARBA00022499"/>
    </source>
</evidence>
<dbReference type="PANTHER" id="PTHR12707:SF0">
    <property type="entry name" value="PININ"/>
    <property type="match status" value="1"/>
</dbReference>
<dbReference type="GO" id="GO:0030057">
    <property type="term" value="C:desmosome"/>
    <property type="evidence" value="ECO:0007669"/>
    <property type="project" value="UniProtKB-SubCell"/>
</dbReference>
<keyword evidence="26" id="KW-1185">Reference proteome</keyword>
<evidence type="ECO:0000256" key="18">
    <source>
        <dbReference type="ARBA" id="ARBA00023187"/>
    </source>
</evidence>
<keyword evidence="8" id="KW-0507">mRNA processing</keyword>